<evidence type="ECO:0000256" key="2">
    <source>
        <dbReference type="SAM" id="SignalP"/>
    </source>
</evidence>
<accession>A0ABQ9F4E7</accession>
<protein>
    <submittedName>
        <fullName evidence="3">Uncharacterized protein</fullName>
    </submittedName>
</protein>
<keyword evidence="2" id="KW-0732">Signal</keyword>
<evidence type="ECO:0000313" key="3">
    <source>
        <dbReference type="EMBL" id="KAJ8312249.1"/>
    </source>
</evidence>
<feature type="region of interest" description="Disordered" evidence="1">
    <location>
        <begin position="140"/>
        <end position="161"/>
    </location>
</feature>
<feature type="compositionally biased region" description="Polar residues" evidence="1">
    <location>
        <begin position="44"/>
        <end position="69"/>
    </location>
</feature>
<evidence type="ECO:0000256" key="1">
    <source>
        <dbReference type="SAM" id="MobiDB-lite"/>
    </source>
</evidence>
<reference evidence="3 4" key="1">
    <citation type="submission" date="2022-12" db="EMBL/GenBank/DDBJ databases">
        <title>Chromosome-level genome of Tegillarca granosa.</title>
        <authorList>
            <person name="Kim J."/>
        </authorList>
    </citation>
    <scope>NUCLEOTIDE SEQUENCE [LARGE SCALE GENOMIC DNA]</scope>
    <source>
        <strain evidence="3">Teg-2019</strain>
        <tissue evidence="3">Adductor muscle</tissue>
    </source>
</reference>
<keyword evidence="4" id="KW-1185">Reference proteome</keyword>
<proteinExistence type="predicted"/>
<organism evidence="3 4">
    <name type="scientific">Tegillarca granosa</name>
    <name type="common">Malaysian cockle</name>
    <name type="synonym">Anadara granosa</name>
    <dbReference type="NCBI Taxonomy" id="220873"/>
    <lineage>
        <taxon>Eukaryota</taxon>
        <taxon>Metazoa</taxon>
        <taxon>Spiralia</taxon>
        <taxon>Lophotrochozoa</taxon>
        <taxon>Mollusca</taxon>
        <taxon>Bivalvia</taxon>
        <taxon>Autobranchia</taxon>
        <taxon>Pteriomorphia</taxon>
        <taxon>Arcoida</taxon>
        <taxon>Arcoidea</taxon>
        <taxon>Arcidae</taxon>
        <taxon>Tegillarca</taxon>
    </lineage>
</organism>
<feature type="compositionally biased region" description="Basic and acidic residues" evidence="1">
    <location>
        <begin position="238"/>
        <end position="247"/>
    </location>
</feature>
<dbReference type="Proteomes" id="UP001217089">
    <property type="component" value="Unassembled WGS sequence"/>
</dbReference>
<comment type="caution">
    <text evidence="3">The sequence shown here is derived from an EMBL/GenBank/DDBJ whole genome shotgun (WGS) entry which is preliminary data.</text>
</comment>
<sequence>MNRAIEILLILTILIEWNNSMETVRSLTIDKTLESLEFDTTANRDSLEQDTASNSDSFEIVTAPTSDSIGTGGVHNNERRTDSVSKSRTFESEKQETSFDFEQKSEQKNVSKSSDFAANQPEYSFDFEKRASVFRNADVKTTKTTTKTPKNSGEKRSLPKKDIKKQPEVFYITDDDLESACKIPNIPREYYEVDSVAQNQNSSIPDTPIVADRESIDTSSMNQELSTEVTRDDDEPADDRKTNNETS</sequence>
<gene>
    <name evidence="3" type="ORF">KUTeg_009622</name>
</gene>
<feature type="region of interest" description="Disordered" evidence="1">
    <location>
        <begin position="197"/>
        <end position="247"/>
    </location>
</feature>
<feature type="compositionally biased region" description="Basic and acidic residues" evidence="1">
    <location>
        <begin position="76"/>
        <end position="109"/>
    </location>
</feature>
<dbReference type="EMBL" id="JARBDR010000440">
    <property type="protein sequence ID" value="KAJ8312249.1"/>
    <property type="molecule type" value="Genomic_DNA"/>
</dbReference>
<feature type="compositionally biased region" description="Basic and acidic residues" evidence="1">
    <location>
        <begin position="152"/>
        <end position="161"/>
    </location>
</feature>
<feature type="chain" id="PRO_5046379926" evidence="2">
    <location>
        <begin position="21"/>
        <end position="247"/>
    </location>
</feature>
<evidence type="ECO:0000313" key="4">
    <source>
        <dbReference type="Proteomes" id="UP001217089"/>
    </source>
</evidence>
<feature type="compositionally biased region" description="Polar residues" evidence="1">
    <location>
        <begin position="217"/>
        <end position="228"/>
    </location>
</feature>
<name>A0ABQ9F4E7_TEGGR</name>
<feature type="region of interest" description="Disordered" evidence="1">
    <location>
        <begin position="44"/>
        <end position="116"/>
    </location>
</feature>
<feature type="signal peptide" evidence="2">
    <location>
        <begin position="1"/>
        <end position="20"/>
    </location>
</feature>